<dbReference type="Gene3D" id="3.40.50.300">
    <property type="entry name" value="P-loop containing nucleotide triphosphate hydrolases"/>
    <property type="match status" value="1"/>
</dbReference>
<dbReference type="Proteomes" id="UP000678545">
    <property type="component" value="Unassembled WGS sequence"/>
</dbReference>
<dbReference type="RefSeq" id="WP_212675676.1">
    <property type="nucleotide sequence ID" value="NZ_JAGSPJ010000004.1"/>
</dbReference>
<accession>A0A941E6A4</accession>
<evidence type="ECO:0000313" key="2">
    <source>
        <dbReference type="Proteomes" id="UP000678545"/>
    </source>
</evidence>
<proteinExistence type="predicted"/>
<comment type="caution">
    <text evidence="1">The sequence shown here is derived from an EMBL/GenBank/DDBJ whole genome shotgun (WGS) entry which is preliminary data.</text>
</comment>
<protein>
    <submittedName>
        <fullName evidence="1">Uncharacterized protein</fullName>
    </submittedName>
</protein>
<organism evidence="1 2">
    <name type="scientific">Undibacterium fentianense</name>
    <dbReference type="NCBI Taxonomy" id="2828728"/>
    <lineage>
        <taxon>Bacteria</taxon>
        <taxon>Pseudomonadati</taxon>
        <taxon>Pseudomonadota</taxon>
        <taxon>Betaproteobacteria</taxon>
        <taxon>Burkholderiales</taxon>
        <taxon>Oxalobacteraceae</taxon>
        <taxon>Undibacterium</taxon>
    </lineage>
</organism>
<dbReference type="InterPro" id="IPR027417">
    <property type="entry name" value="P-loop_NTPase"/>
</dbReference>
<dbReference type="SUPFAM" id="SSF52540">
    <property type="entry name" value="P-loop containing nucleoside triphosphate hydrolases"/>
    <property type="match status" value="1"/>
</dbReference>
<name>A0A941E6A4_9BURK</name>
<gene>
    <name evidence="1" type="ORF">KDM90_11125</name>
</gene>
<keyword evidence="2" id="KW-1185">Reference proteome</keyword>
<dbReference type="AlphaFoldDB" id="A0A941E6A4"/>
<reference evidence="1" key="1">
    <citation type="submission" date="2021-04" db="EMBL/GenBank/DDBJ databases">
        <title>novel species isolated from subtropical streams in China.</title>
        <authorList>
            <person name="Lu H."/>
        </authorList>
    </citation>
    <scope>NUCLEOTIDE SEQUENCE</scope>
    <source>
        <strain evidence="1">FT137W</strain>
    </source>
</reference>
<dbReference type="EMBL" id="JAGSPJ010000004">
    <property type="protein sequence ID" value="MBR7800548.1"/>
    <property type="molecule type" value="Genomic_DNA"/>
</dbReference>
<evidence type="ECO:0000313" key="1">
    <source>
        <dbReference type="EMBL" id="MBR7800548.1"/>
    </source>
</evidence>
<sequence>MIPKSTQIYWVVATHTNAGKTTLATELIRVLNQAGCPSLGFKPFAGMRLRDGVDYMFGQSIELNQRMAFSDGALLCHASPLTSTDDLDLVVPRQVIFKDRILDTFLMRIGSASLQNVEMWTSEKGQRLANRPDIAYLLEKTGLPFANAQLLDGISSPYKILGREKVQAAFMHLQARQPQAIVCEGAGPWLPVWQDQAYVNHVFLLTEDSLYFYRDANLSIDTQTTHAIAPDFHTLLRVLQEQDCKGVKHPLWILDASRRQASLQGMLQRLLHT</sequence>